<dbReference type="InterPro" id="IPR002822">
    <property type="entry name" value="Ni_insertion"/>
</dbReference>
<feature type="compositionally biased region" description="Basic and acidic residues" evidence="3">
    <location>
        <begin position="74"/>
        <end position="86"/>
    </location>
</feature>
<evidence type="ECO:0000256" key="1">
    <source>
        <dbReference type="ARBA" id="ARBA00022596"/>
    </source>
</evidence>
<dbReference type="Gene3D" id="3.10.20.300">
    <property type="entry name" value="mk0293 like domain"/>
    <property type="match status" value="1"/>
</dbReference>
<evidence type="ECO:0000256" key="3">
    <source>
        <dbReference type="SAM" id="MobiDB-lite"/>
    </source>
</evidence>
<reference evidence="5" key="1">
    <citation type="submission" date="2018-04" db="EMBL/GenBank/DDBJ databases">
        <authorList>
            <person name="Cornet L."/>
        </authorList>
    </citation>
    <scope>NUCLEOTIDE SEQUENCE [LARGE SCALE GENOMIC DNA]</scope>
</reference>
<accession>A0A2W4U2T9</accession>
<reference evidence="4 5" key="2">
    <citation type="submission" date="2018-06" db="EMBL/GenBank/DDBJ databases">
        <title>Metagenomic assembly of (sub)arctic Cyanobacteria and their associated microbiome from non-axenic cultures.</title>
        <authorList>
            <person name="Baurain D."/>
        </authorList>
    </citation>
    <scope>NUCLEOTIDE SEQUENCE [LARGE SCALE GENOMIC DNA]</scope>
    <source>
        <strain evidence="4">ULC129bin1</strain>
    </source>
</reference>
<dbReference type="EMBL" id="QBMC01000109">
    <property type="protein sequence ID" value="PZO14384.1"/>
    <property type="molecule type" value="Genomic_DNA"/>
</dbReference>
<keyword evidence="1 2" id="KW-0533">Nickel</keyword>
<proteinExistence type="inferred from homology"/>
<dbReference type="HAMAP" id="MF_01074">
    <property type="entry name" value="LarC"/>
    <property type="match status" value="1"/>
</dbReference>
<dbReference type="AlphaFoldDB" id="A0A2W4U2T9"/>
<evidence type="ECO:0000313" key="5">
    <source>
        <dbReference type="Proteomes" id="UP000249354"/>
    </source>
</evidence>
<evidence type="ECO:0000256" key="2">
    <source>
        <dbReference type="HAMAP-Rule" id="MF_01074"/>
    </source>
</evidence>
<keyword evidence="2" id="KW-0456">Lyase</keyword>
<dbReference type="NCBIfam" id="TIGR00299">
    <property type="entry name" value="nickel pincer cofactor biosynthesis protein LarC"/>
    <property type="match status" value="1"/>
</dbReference>
<sequence length="434" mass="46471">MKTLAYLDCVTGIAGDMCLGALVHVGVPLDYLTTQLNKLGIGAEFALRAERVQRSGQAATKVFVDLVSHHPHNSAHEHSNQDDHSHQINHSHQGGRRLPEIEALIEQADLPVRVTAWSLAVFRRLAEAEAAVHGIPPEQVHFHEVGATDAIVDIVGTCLGLDWLGVDGVVCSALPTGGGTVRCEHGLLPVPAPAVLSMMAAAQIPVYGNGIDLELVTPTGCAIAATLAGSFGPPPQFTLKKIGLGAGGRDLKLPNILRLWIGTVDELPESARMKIEAGAGAEVKTATEIATLQTQLDDLSPQVIGYVFDLLFAAGAVDVFTQSVLMKKNRPGTLLTVLCPEERVAACERVLFRETTTLGIRRTEQRRSVLSRELLTVETAYGAVGVKVGRWLGEVVNVQPEFEDCAEVARSHQVPLHQVQRAAMIAAEGLWGDR</sequence>
<name>A0A2W4U2T9_9CYAN</name>
<dbReference type="Gene3D" id="3.30.70.1380">
    <property type="entry name" value="Transcriptional regulatory protein pf0864 domain like"/>
    <property type="match status" value="1"/>
</dbReference>
<dbReference type="PANTHER" id="PTHR36566:SF1">
    <property type="entry name" value="PYRIDINIUM-3,5-BISTHIOCARBOXYLIC ACID MONONUCLEOTIDE NICKEL INSERTION PROTEIN"/>
    <property type="match status" value="1"/>
</dbReference>
<protein>
    <recommendedName>
        <fullName evidence="2">Putative nickel insertion protein</fullName>
    </recommendedName>
</protein>
<gene>
    <name evidence="4" type="ORF">DCF25_14980</name>
</gene>
<dbReference type="GO" id="GO:0016151">
    <property type="term" value="F:nickel cation binding"/>
    <property type="evidence" value="ECO:0007669"/>
    <property type="project" value="UniProtKB-UniRule"/>
</dbReference>
<evidence type="ECO:0000313" key="4">
    <source>
        <dbReference type="EMBL" id="PZO14384.1"/>
    </source>
</evidence>
<dbReference type="Pfam" id="PF01969">
    <property type="entry name" value="Ni_insertion"/>
    <property type="match status" value="1"/>
</dbReference>
<comment type="similarity">
    <text evidence="2">Belongs to the LarC family.</text>
</comment>
<dbReference type="PANTHER" id="PTHR36566">
    <property type="entry name" value="NICKEL INSERTION PROTEIN-RELATED"/>
    <property type="match status" value="1"/>
</dbReference>
<dbReference type="GO" id="GO:0016829">
    <property type="term" value="F:lyase activity"/>
    <property type="evidence" value="ECO:0007669"/>
    <property type="project" value="UniProtKB-UniRule"/>
</dbReference>
<feature type="region of interest" description="Disordered" evidence="3">
    <location>
        <begin position="72"/>
        <end position="93"/>
    </location>
</feature>
<dbReference type="Proteomes" id="UP000249354">
    <property type="component" value="Unassembled WGS sequence"/>
</dbReference>
<comment type="caution">
    <text evidence="4">The sequence shown here is derived from an EMBL/GenBank/DDBJ whole genome shotgun (WGS) entry which is preliminary data.</text>
</comment>
<organism evidence="4 5">
    <name type="scientific">Leptolyngbya foveolarum</name>
    <dbReference type="NCBI Taxonomy" id="47253"/>
    <lineage>
        <taxon>Bacteria</taxon>
        <taxon>Bacillati</taxon>
        <taxon>Cyanobacteriota</taxon>
        <taxon>Cyanophyceae</taxon>
        <taxon>Leptolyngbyales</taxon>
        <taxon>Leptolyngbyaceae</taxon>
        <taxon>Leptolyngbya group</taxon>
        <taxon>Leptolyngbya</taxon>
    </lineage>
</organism>